<evidence type="ECO:0000259" key="4">
    <source>
        <dbReference type="PROSITE" id="PS01124"/>
    </source>
</evidence>
<name>A0ABV9VK64_STRAZ</name>
<protein>
    <submittedName>
        <fullName evidence="5">AraC family transcriptional regulator</fullName>
    </submittedName>
</protein>
<proteinExistence type="predicted"/>
<dbReference type="InterPro" id="IPR009057">
    <property type="entry name" value="Homeodomain-like_sf"/>
</dbReference>
<keyword evidence="1" id="KW-0805">Transcription regulation</keyword>
<dbReference type="SUPFAM" id="SSF46689">
    <property type="entry name" value="Homeodomain-like"/>
    <property type="match status" value="1"/>
</dbReference>
<dbReference type="PROSITE" id="PS01124">
    <property type="entry name" value="HTH_ARAC_FAMILY_2"/>
    <property type="match status" value="1"/>
</dbReference>
<evidence type="ECO:0000313" key="5">
    <source>
        <dbReference type="EMBL" id="MFC4983239.1"/>
    </source>
</evidence>
<evidence type="ECO:0000256" key="3">
    <source>
        <dbReference type="ARBA" id="ARBA00023163"/>
    </source>
</evidence>
<evidence type="ECO:0000313" key="6">
    <source>
        <dbReference type="Proteomes" id="UP001595908"/>
    </source>
</evidence>
<dbReference type="InterPro" id="IPR032687">
    <property type="entry name" value="AraC-type_N"/>
</dbReference>
<dbReference type="Proteomes" id="UP001595908">
    <property type="component" value="Unassembled WGS sequence"/>
</dbReference>
<sequence>MPQIRSAGLRGFRATVAELGGDADSYARLAGLSTAALDSDDLLVPDDAVARILEIASQGTACPDLGLRIAARQDLGMLGALALAIQHSPTVGDALECTSRYLLVHAQALSLTLETDPYGAHGVSALTYGLPPGLPEPRQGTDLALGFLHRAIIFLVGPYGLRSVELPDRPVAPLGVYEAFFGAPVRTGRPAPALRLPSSLASRRLDGRDARLRDLALAFLAEQAPQAENDIVQRVRATLTQTLGTAQARIGTVADLLNLHPRTLQRHLRRKGTHFVEVLDDVRREAVSRYLTSTDIPMNQVAGLVGLSEQAALTHCCHRWWGTTPTDIRRKRSSAV</sequence>
<dbReference type="Pfam" id="PF12625">
    <property type="entry name" value="Arabinose_bd"/>
    <property type="match status" value="1"/>
</dbReference>
<dbReference type="SMART" id="SM00342">
    <property type="entry name" value="HTH_ARAC"/>
    <property type="match status" value="1"/>
</dbReference>
<keyword evidence="6" id="KW-1185">Reference proteome</keyword>
<dbReference type="PANTHER" id="PTHR47894:SF4">
    <property type="entry name" value="HTH-TYPE TRANSCRIPTIONAL REGULATOR GADX"/>
    <property type="match status" value="1"/>
</dbReference>
<evidence type="ECO:0000256" key="1">
    <source>
        <dbReference type="ARBA" id="ARBA00023015"/>
    </source>
</evidence>
<dbReference type="PANTHER" id="PTHR47894">
    <property type="entry name" value="HTH-TYPE TRANSCRIPTIONAL REGULATOR GADX"/>
    <property type="match status" value="1"/>
</dbReference>
<accession>A0ABV9VK64</accession>
<keyword evidence="2" id="KW-0238">DNA-binding</keyword>
<dbReference type="EMBL" id="JBHSJE010000014">
    <property type="protein sequence ID" value="MFC4983239.1"/>
    <property type="molecule type" value="Genomic_DNA"/>
</dbReference>
<evidence type="ECO:0000256" key="2">
    <source>
        <dbReference type="ARBA" id="ARBA00023125"/>
    </source>
</evidence>
<dbReference type="InterPro" id="IPR018060">
    <property type="entry name" value="HTH_AraC"/>
</dbReference>
<comment type="caution">
    <text evidence="5">The sequence shown here is derived from an EMBL/GenBank/DDBJ whole genome shotgun (WGS) entry which is preliminary data.</text>
</comment>
<feature type="domain" description="HTH araC/xylS-type" evidence="4">
    <location>
        <begin position="233"/>
        <end position="331"/>
    </location>
</feature>
<reference evidence="6" key="1">
    <citation type="journal article" date="2019" name="Int. J. Syst. Evol. Microbiol.">
        <title>The Global Catalogue of Microorganisms (GCM) 10K type strain sequencing project: providing services to taxonomists for standard genome sequencing and annotation.</title>
        <authorList>
            <consortium name="The Broad Institute Genomics Platform"/>
            <consortium name="The Broad Institute Genome Sequencing Center for Infectious Disease"/>
            <person name="Wu L."/>
            <person name="Ma J."/>
        </authorList>
    </citation>
    <scope>NUCLEOTIDE SEQUENCE [LARGE SCALE GENOMIC DNA]</scope>
    <source>
        <strain evidence="6">ICMP 257</strain>
    </source>
</reference>
<organism evidence="5 6">
    <name type="scientific">Streptomyces atroolivaceus</name>
    <dbReference type="NCBI Taxonomy" id="66869"/>
    <lineage>
        <taxon>Bacteria</taxon>
        <taxon>Bacillati</taxon>
        <taxon>Actinomycetota</taxon>
        <taxon>Actinomycetes</taxon>
        <taxon>Kitasatosporales</taxon>
        <taxon>Streptomycetaceae</taxon>
        <taxon>Streptomyces</taxon>
    </lineage>
</organism>
<dbReference type="RefSeq" id="WP_033303577.1">
    <property type="nucleotide sequence ID" value="NZ_JBHSJE010000014.1"/>
</dbReference>
<dbReference type="Pfam" id="PF12833">
    <property type="entry name" value="HTH_18"/>
    <property type="match status" value="1"/>
</dbReference>
<keyword evidence="3" id="KW-0804">Transcription</keyword>
<dbReference type="GeneID" id="31235590"/>
<gene>
    <name evidence="5" type="ORF">ACFPL4_33725</name>
</gene>
<dbReference type="Gene3D" id="1.10.10.60">
    <property type="entry name" value="Homeodomain-like"/>
    <property type="match status" value="1"/>
</dbReference>